<evidence type="ECO:0000313" key="3">
    <source>
        <dbReference type="Proteomes" id="UP001501102"/>
    </source>
</evidence>
<organism evidence="2 3">
    <name type="scientific">Streptomyces thioluteus</name>
    <dbReference type="NCBI Taxonomy" id="66431"/>
    <lineage>
        <taxon>Bacteria</taxon>
        <taxon>Bacillati</taxon>
        <taxon>Actinomycetota</taxon>
        <taxon>Actinomycetes</taxon>
        <taxon>Kitasatosporales</taxon>
        <taxon>Streptomycetaceae</taxon>
        <taxon>Streptomyces</taxon>
    </lineage>
</organism>
<gene>
    <name evidence="2" type="ORF">GCM10020221_12780</name>
</gene>
<evidence type="ECO:0000313" key="2">
    <source>
        <dbReference type="EMBL" id="GAA2918013.1"/>
    </source>
</evidence>
<proteinExistence type="predicted"/>
<keyword evidence="3" id="KW-1185">Reference proteome</keyword>
<feature type="compositionally biased region" description="Basic and acidic residues" evidence="1">
    <location>
        <begin position="1"/>
        <end position="22"/>
    </location>
</feature>
<name>A0ABN3WL84_STRTU</name>
<feature type="region of interest" description="Disordered" evidence="1">
    <location>
        <begin position="1"/>
        <end position="33"/>
    </location>
</feature>
<comment type="caution">
    <text evidence="2">The sequence shown here is derived from an EMBL/GenBank/DDBJ whole genome shotgun (WGS) entry which is preliminary data.</text>
</comment>
<accession>A0ABN3WL84</accession>
<dbReference type="Proteomes" id="UP001501102">
    <property type="component" value="Unassembled WGS sequence"/>
</dbReference>
<evidence type="ECO:0000256" key="1">
    <source>
        <dbReference type="SAM" id="MobiDB-lite"/>
    </source>
</evidence>
<sequence>MPKAKRENPRVRRGAPGDDHRAGSQPVRGGATEQEEALLAQVAHAQHQADERVRHSEFLPQICRENGTRI</sequence>
<reference evidence="3" key="1">
    <citation type="journal article" date="2019" name="Int. J. Syst. Evol. Microbiol.">
        <title>The Global Catalogue of Microorganisms (GCM) 10K type strain sequencing project: providing services to taxonomists for standard genome sequencing and annotation.</title>
        <authorList>
            <consortium name="The Broad Institute Genomics Platform"/>
            <consortium name="The Broad Institute Genome Sequencing Center for Infectious Disease"/>
            <person name="Wu L."/>
            <person name="Ma J."/>
        </authorList>
    </citation>
    <scope>NUCLEOTIDE SEQUENCE [LARGE SCALE GENOMIC DNA]</scope>
    <source>
        <strain evidence="3">JCM 4087</strain>
    </source>
</reference>
<protein>
    <submittedName>
        <fullName evidence="2">Uncharacterized protein</fullName>
    </submittedName>
</protein>
<dbReference type="EMBL" id="BAAAXZ010000046">
    <property type="protein sequence ID" value="GAA2918013.1"/>
    <property type="molecule type" value="Genomic_DNA"/>
</dbReference>